<comment type="caution">
    <text evidence="7">The sequence shown here is derived from an EMBL/GenBank/DDBJ whole genome shotgun (WGS) entry which is preliminary data.</text>
</comment>
<dbReference type="Proteomes" id="UP001268089">
    <property type="component" value="Unassembled WGS sequence"/>
</dbReference>
<evidence type="ECO:0000256" key="3">
    <source>
        <dbReference type="ARBA" id="ARBA00023125"/>
    </source>
</evidence>
<evidence type="ECO:0000256" key="2">
    <source>
        <dbReference type="ARBA" id="ARBA00023015"/>
    </source>
</evidence>
<dbReference type="Pfam" id="PF08361">
    <property type="entry name" value="TetR_C_2"/>
    <property type="match status" value="1"/>
</dbReference>
<feature type="DNA-binding region" description="H-T-H motif" evidence="5">
    <location>
        <begin position="33"/>
        <end position="52"/>
    </location>
</feature>
<evidence type="ECO:0000256" key="1">
    <source>
        <dbReference type="ARBA" id="ARBA00022491"/>
    </source>
</evidence>
<protein>
    <submittedName>
        <fullName evidence="7">TetR/AcrR family acrAB operon transcriptional repressor</fullName>
    </submittedName>
</protein>
<dbReference type="InterPro" id="IPR036271">
    <property type="entry name" value="Tet_transcr_reg_TetR-rel_C_sf"/>
</dbReference>
<dbReference type="InterPro" id="IPR050109">
    <property type="entry name" value="HTH-type_TetR-like_transc_reg"/>
</dbReference>
<dbReference type="PROSITE" id="PS50977">
    <property type="entry name" value="HTH_TETR_2"/>
    <property type="match status" value="1"/>
</dbReference>
<dbReference type="SUPFAM" id="SSF46689">
    <property type="entry name" value="Homeodomain-like"/>
    <property type="match status" value="1"/>
</dbReference>
<organism evidence="7 8">
    <name type="scientific">Rhodoferax saidenbachensis</name>
    <dbReference type="NCBI Taxonomy" id="1484693"/>
    <lineage>
        <taxon>Bacteria</taxon>
        <taxon>Pseudomonadati</taxon>
        <taxon>Pseudomonadota</taxon>
        <taxon>Betaproteobacteria</taxon>
        <taxon>Burkholderiales</taxon>
        <taxon>Comamonadaceae</taxon>
        <taxon>Rhodoferax</taxon>
    </lineage>
</organism>
<evidence type="ECO:0000313" key="8">
    <source>
        <dbReference type="Proteomes" id="UP001268089"/>
    </source>
</evidence>
<keyword evidence="4" id="KW-0804">Transcription</keyword>
<gene>
    <name evidence="7" type="ORF">J2X15_004147</name>
</gene>
<dbReference type="RefSeq" id="WP_310346738.1">
    <property type="nucleotide sequence ID" value="NZ_JAVDXO010000015.1"/>
</dbReference>
<sequence>MARKTKEDALATRELILDAAERVFHQRGVSRTTLQEIAKDAGLTRGAIYWHFENKGELFHAMMERVTLPMMARMTEMGPADEEQPLDKIRRNTASAFHQIAHDAQVRRVFEIATQKVEYVDELQSMRERHIAGRNECMDDMHRLMQLARDKGQVRSDMDLRSATLGLFALIGGLKFNWLLSPDAFDLEAVGQATLDAYLLGLAPAPTSPKTQC</sequence>
<dbReference type="Gene3D" id="1.10.357.10">
    <property type="entry name" value="Tetracycline Repressor, domain 2"/>
    <property type="match status" value="1"/>
</dbReference>
<keyword evidence="3 5" id="KW-0238">DNA-binding</keyword>
<name>A0ABU1ZTD8_9BURK</name>
<dbReference type="SUPFAM" id="SSF48498">
    <property type="entry name" value="Tetracyclin repressor-like, C-terminal domain"/>
    <property type="match status" value="1"/>
</dbReference>
<dbReference type="InterPro" id="IPR009057">
    <property type="entry name" value="Homeodomain-like_sf"/>
</dbReference>
<dbReference type="InterPro" id="IPR023772">
    <property type="entry name" value="DNA-bd_HTH_TetR-type_CS"/>
</dbReference>
<evidence type="ECO:0000313" key="7">
    <source>
        <dbReference type="EMBL" id="MDR7308824.1"/>
    </source>
</evidence>
<accession>A0ABU1ZTD8</accession>
<dbReference type="Pfam" id="PF00440">
    <property type="entry name" value="TetR_N"/>
    <property type="match status" value="1"/>
</dbReference>
<proteinExistence type="predicted"/>
<evidence type="ECO:0000256" key="5">
    <source>
        <dbReference type="PROSITE-ProRule" id="PRU00335"/>
    </source>
</evidence>
<dbReference type="PRINTS" id="PR00455">
    <property type="entry name" value="HTHTETR"/>
</dbReference>
<evidence type="ECO:0000256" key="4">
    <source>
        <dbReference type="ARBA" id="ARBA00023163"/>
    </source>
</evidence>
<keyword evidence="8" id="KW-1185">Reference proteome</keyword>
<reference evidence="7 8" key="1">
    <citation type="submission" date="2023-07" db="EMBL/GenBank/DDBJ databases">
        <title>Sorghum-associated microbial communities from plants grown in Nebraska, USA.</title>
        <authorList>
            <person name="Schachtman D."/>
        </authorList>
    </citation>
    <scope>NUCLEOTIDE SEQUENCE [LARGE SCALE GENOMIC DNA]</scope>
    <source>
        <strain evidence="7 8">BE308</strain>
    </source>
</reference>
<dbReference type="PROSITE" id="PS01081">
    <property type="entry name" value="HTH_TETR_1"/>
    <property type="match status" value="1"/>
</dbReference>
<keyword evidence="1" id="KW-0678">Repressor</keyword>
<dbReference type="EMBL" id="JAVDXO010000015">
    <property type="protein sequence ID" value="MDR7308824.1"/>
    <property type="molecule type" value="Genomic_DNA"/>
</dbReference>
<dbReference type="InterPro" id="IPR013572">
    <property type="entry name" value="Tscrpt_reg_MAATS_C"/>
</dbReference>
<dbReference type="InterPro" id="IPR001647">
    <property type="entry name" value="HTH_TetR"/>
</dbReference>
<keyword evidence="2" id="KW-0805">Transcription regulation</keyword>
<dbReference type="PANTHER" id="PTHR30055:SF240">
    <property type="entry name" value="HTH-TYPE TRANSCRIPTIONAL REGULATOR ACRR"/>
    <property type="match status" value="1"/>
</dbReference>
<feature type="domain" description="HTH tetR-type" evidence="6">
    <location>
        <begin position="10"/>
        <end position="70"/>
    </location>
</feature>
<evidence type="ECO:0000259" key="6">
    <source>
        <dbReference type="PROSITE" id="PS50977"/>
    </source>
</evidence>
<dbReference type="PANTHER" id="PTHR30055">
    <property type="entry name" value="HTH-TYPE TRANSCRIPTIONAL REGULATOR RUTR"/>
    <property type="match status" value="1"/>
</dbReference>